<dbReference type="EMBL" id="JACJQH010000060">
    <property type="protein sequence ID" value="MBD2199450.1"/>
    <property type="molecule type" value="Genomic_DNA"/>
</dbReference>
<evidence type="ECO:0000256" key="1">
    <source>
        <dbReference type="ARBA" id="ARBA00008455"/>
    </source>
</evidence>
<dbReference type="InterPro" id="IPR038765">
    <property type="entry name" value="Papain-like_cys_pep_sf"/>
</dbReference>
<protein>
    <submittedName>
        <fullName evidence="3">C1 family peptidase</fullName>
    </submittedName>
</protein>
<comment type="caution">
    <text evidence="3">The sequence shown here is derived from an EMBL/GenBank/DDBJ whole genome shotgun (WGS) entry which is preliminary data.</text>
</comment>
<reference evidence="3 4" key="1">
    <citation type="journal article" date="2020" name="ISME J.">
        <title>Comparative genomics reveals insights into cyanobacterial evolution and habitat adaptation.</title>
        <authorList>
            <person name="Chen M.Y."/>
            <person name="Teng W.K."/>
            <person name="Zhao L."/>
            <person name="Hu C.X."/>
            <person name="Zhou Y.K."/>
            <person name="Han B.P."/>
            <person name="Song L.R."/>
            <person name="Shu W.S."/>
        </authorList>
    </citation>
    <scope>NUCLEOTIDE SEQUENCE [LARGE SCALE GENOMIC DNA]</scope>
    <source>
        <strain evidence="3 4">FACHB-288</strain>
    </source>
</reference>
<dbReference type="InterPro" id="IPR000668">
    <property type="entry name" value="Peptidase_C1A_C"/>
</dbReference>
<dbReference type="Proteomes" id="UP000658514">
    <property type="component" value="Unassembled WGS sequence"/>
</dbReference>
<keyword evidence="4" id="KW-1185">Reference proteome</keyword>
<proteinExistence type="inferred from homology"/>
<evidence type="ECO:0000259" key="2">
    <source>
        <dbReference type="SMART" id="SM00645"/>
    </source>
</evidence>
<dbReference type="PANTHER" id="PTHR12411">
    <property type="entry name" value="CYSTEINE PROTEASE FAMILY C1-RELATED"/>
    <property type="match status" value="1"/>
</dbReference>
<evidence type="ECO:0000313" key="4">
    <source>
        <dbReference type="Proteomes" id="UP000658514"/>
    </source>
</evidence>
<sequence length="336" mass="38053">MFDNQEVFKIEQFLGYDNNIEQSKETETNKPKDLFTSLNLHIPIIINNSYLNNSRTLNKEEESLETLFFYLPAVIDLSFWFSPVRDQGSLKSCTAFAAIALLEYFQNRNFGKSTDASPLFLYKAARNKMNLEGDLGVSIRETMKVLALFGVPPEQSWPYEEDKVNEEPPPYCYAYAQNYKTLKYFLLDYAGITTESLLFQIKAVLAAGFPCIFGLTLYSSAYEETNSKTGHIPYPDPDKDKVVGGHTAVVVGYDDFKFIRCADRKHYSKGAFLIRNSWGTEWGVNGYGWLPYDYVLAGLTSAWWSLLKAEWFDESNFGSARTGGEVADDDTKGGGK</sequence>
<dbReference type="Gene3D" id="3.90.70.10">
    <property type="entry name" value="Cysteine proteinases"/>
    <property type="match status" value="1"/>
</dbReference>
<organism evidence="3 4">
    <name type="scientific">Calothrix parietina FACHB-288</name>
    <dbReference type="NCBI Taxonomy" id="2692896"/>
    <lineage>
        <taxon>Bacteria</taxon>
        <taxon>Bacillati</taxon>
        <taxon>Cyanobacteriota</taxon>
        <taxon>Cyanophyceae</taxon>
        <taxon>Nostocales</taxon>
        <taxon>Calotrichaceae</taxon>
        <taxon>Calothrix</taxon>
    </lineage>
</organism>
<dbReference type="Pfam" id="PF00112">
    <property type="entry name" value="Peptidase_C1"/>
    <property type="match status" value="1"/>
</dbReference>
<dbReference type="SUPFAM" id="SSF54001">
    <property type="entry name" value="Cysteine proteinases"/>
    <property type="match status" value="1"/>
</dbReference>
<dbReference type="CDD" id="cd02619">
    <property type="entry name" value="Peptidase_C1"/>
    <property type="match status" value="1"/>
</dbReference>
<gene>
    <name evidence="3" type="ORF">H6G24_28880</name>
</gene>
<comment type="similarity">
    <text evidence="1">Belongs to the peptidase C1 family.</text>
</comment>
<name>A0ABR8AJN5_9CYAN</name>
<accession>A0ABR8AJN5</accession>
<dbReference type="InterPro" id="IPR013128">
    <property type="entry name" value="Peptidase_C1A"/>
</dbReference>
<feature type="domain" description="Peptidase C1A papain C-terminal" evidence="2">
    <location>
        <begin position="71"/>
        <end position="299"/>
    </location>
</feature>
<dbReference type="SMART" id="SM00645">
    <property type="entry name" value="Pept_C1"/>
    <property type="match status" value="1"/>
</dbReference>
<evidence type="ECO:0000313" key="3">
    <source>
        <dbReference type="EMBL" id="MBD2199450.1"/>
    </source>
</evidence>